<evidence type="ECO:0000259" key="2">
    <source>
        <dbReference type="Pfam" id="PF13439"/>
    </source>
</evidence>
<dbReference type="SUPFAM" id="SSF53756">
    <property type="entry name" value="UDP-Glycosyltransferase/glycogen phosphorylase"/>
    <property type="match status" value="1"/>
</dbReference>
<evidence type="ECO:0000313" key="3">
    <source>
        <dbReference type="EMBL" id="GGC12337.1"/>
    </source>
</evidence>
<sequence length="409" mass="44867">MVYLVRRFPVRSQTFVTNEILDHLRAGADIGVVAFGAKATADFPLEDVDPLIRPRVTYLDMPRESKARAMAILRLLMRRPRLLPLVPRAVFLVPTEGRHASLGVLLLALQLAETIGAADVVHCHFGNVGRLAALILRLGRWRAKLVTTFHGYDVSKEAYQPLGRYYAPLFGRGDLLLTVNSIWAERLRAAGADPARIRVHHMGIDSRVFEESRPHGAEHVRFCMVGRMVEKKGHAIALQALALLRKSRPELAIRLELVGDGPLQECLRAQARAGRLEDVAIFRGALSHRRALEAIKQADVFVLPSRTAADGDMEGIPVVLMEAMAMGKPVISTRHSGIPELVEDGTSGLLADENDASGIAAAMERLADKPDLGTRLGTAGRRVVLAEFNAVTQGERLRGLYASPPRERA</sequence>
<reference evidence="3" key="1">
    <citation type="journal article" date="2014" name="Int. J. Syst. Evol. Microbiol.">
        <title>Complete genome sequence of Corynebacterium casei LMG S-19264T (=DSM 44701T), isolated from a smear-ripened cheese.</title>
        <authorList>
            <consortium name="US DOE Joint Genome Institute (JGI-PGF)"/>
            <person name="Walter F."/>
            <person name="Albersmeier A."/>
            <person name="Kalinowski J."/>
            <person name="Ruckert C."/>
        </authorList>
    </citation>
    <scope>NUCLEOTIDE SEQUENCE</scope>
    <source>
        <strain evidence="3">CGMCC 1.15095</strain>
    </source>
</reference>
<comment type="caution">
    <text evidence="3">The sequence shown here is derived from an EMBL/GenBank/DDBJ whole genome shotgun (WGS) entry which is preliminary data.</text>
</comment>
<gene>
    <name evidence="3" type="ORF">GCM10011494_33930</name>
</gene>
<dbReference type="InterPro" id="IPR001296">
    <property type="entry name" value="Glyco_trans_1"/>
</dbReference>
<proteinExistence type="predicted"/>
<feature type="domain" description="Glycosyl transferase family 1" evidence="1">
    <location>
        <begin position="219"/>
        <end position="382"/>
    </location>
</feature>
<dbReference type="Pfam" id="PF13439">
    <property type="entry name" value="Glyco_transf_4"/>
    <property type="match status" value="1"/>
</dbReference>
<dbReference type="AlphaFoldDB" id="A0A916TV08"/>
<dbReference type="RefSeq" id="WP_188772753.1">
    <property type="nucleotide sequence ID" value="NZ_BMHK01000033.1"/>
</dbReference>
<keyword evidence="4" id="KW-1185">Reference proteome</keyword>
<dbReference type="InterPro" id="IPR028098">
    <property type="entry name" value="Glyco_trans_4-like_N"/>
</dbReference>
<evidence type="ECO:0000313" key="4">
    <source>
        <dbReference type="Proteomes" id="UP000608154"/>
    </source>
</evidence>
<dbReference type="PANTHER" id="PTHR45947">
    <property type="entry name" value="SULFOQUINOVOSYL TRANSFERASE SQD2"/>
    <property type="match status" value="1"/>
</dbReference>
<dbReference type="PANTHER" id="PTHR45947:SF14">
    <property type="entry name" value="SLL1723 PROTEIN"/>
    <property type="match status" value="1"/>
</dbReference>
<feature type="domain" description="Glycosyltransferase subfamily 4-like N-terminal" evidence="2">
    <location>
        <begin position="84"/>
        <end position="206"/>
    </location>
</feature>
<dbReference type="Proteomes" id="UP000608154">
    <property type="component" value="Unassembled WGS sequence"/>
</dbReference>
<dbReference type="InterPro" id="IPR050194">
    <property type="entry name" value="Glycosyltransferase_grp1"/>
</dbReference>
<dbReference type="Pfam" id="PF00534">
    <property type="entry name" value="Glycos_transf_1"/>
    <property type="match status" value="1"/>
</dbReference>
<dbReference type="EMBL" id="BMHK01000033">
    <property type="protein sequence ID" value="GGC12337.1"/>
    <property type="molecule type" value="Genomic_DNA"/>
</dbReference>
<dbReference type="GO" id="GO:0016757">
    <property type="term" value="F:glycosyltransferase activity"/>
    <property type="evidence" value="ECO:0007669"/>
    <property type="project" value="InterPro"/>
</dbReference>
<name>A0A916TV08_9SPHN</name>
<protein>
    <submittedName>
        <fullName evidence="3">Colanic acid biosynthesis glycosyltransferase WcaL</fullName>
    </submittedName>
</protein>
<dbReference type="Gene3D" id="3.40.50.2000">
    <property type="entry name" value="Glycogen Phosphorylase B"/>
    <property type="match status" value="2"/>
</dbReference>
<evidence type="ECO:0000259" key="1">
    <source>
        <dbReference type="Pfam" id="PF00534"/>
    </source>
</evidence>
<organism evidence="3 4">
    <name type="scientific">Novosphingobium endophyticum</name>
    <dbReference type="NCBI Taxonomy" id="1955250"/>
    <lineage>
        <taxon>Bacteria</taxon>
        <taxon>Pseudomonadati</taxon>
        <taxon>Pseudomonadota</taxon>
        <taxon>Alphaproteobacteria</taxon>
        <taxon>Sphingomonadales</taxon>
        <taxon>Sphingomonadaceae</taxon>
        <taxon>Novosphingobium</taxon>
    </lineage>
</organism>
<accession>A0A916TV08</accession>
<reference evidence="3" key="2">
    <citation type="submission" date="2020-09" db="EMBL/GenBank/DDBJ databases">
        <authorList>
            <person name="Sun Q."/>
            <person name="Zhou Y."/>
        </authorList>
    </citation>
    <scope>NUCLEOTIDE SEQUENCE</scope>
    <source>
        <strain evidence="3">CGMCC 1.15095</strain>
    </source>
</reference>